<evidence type="ECO:0000256" key="5">
    <source>
        <dbReference type="SAM" id="Phobius"/>
    </source>
</evidence>
<reference evidence="7 8" key="1">
    <citation type="journal article" date="2013" name="Curr. Biol.">
        <title>The Genome of the Foraminiferan Reticulomyxa filosa.</title>
        <authorList>
            <person name="Glockner G."/>
            <person name="Hulsmann N."/>
            <person name="Schleicher M."/>
            <person name="Noegel A.A."/>
            <person name="Eichinger L."/>
            <person name="Gallinger C."/>
            <person name="Pawlowski J."/>
            <person name="Sierra R."/>
            <person name="Euteneuer U."/>
            <person name="Pillet L."/>
            <person name="Moustafa A."/>
            <person name="Platzer M."/>
            <person name="Groth M."/>
            <person name="Szafranski K."/>
            <person name="Schliwa M."/>
        </authorList>
    </citation>
    <scope>NUCLEOTIDE SEQUENCE [LARGE SCALE GENOMIC DNA]</scope>
</reference>
<keyword evidence="5" id="KW-0812">Transmembrane</keyword>
<dbReference type="OrthoDB" id="6260732at2759"/>
<dbReference type="PANTHER" id="PTHR12696">
    <property type="entry name" value="TIP120"/>
    <property type="match status" value="1"/>
</dbReference>
<feature type="compositionally biased region" description="Basic and acidic residues" evidence="4">
    <location>
        <begin position="503"/>
        <end position="514"/>
    </location>
</feature>
<evidence type="ECO:0000256" key="1">
    <source>
        <dbReference type="ARBA" id="ARBA00007657"/>
    </source>
</evidence>
<keyword evidence="5" id="KW-0472">Membrane</keyword>
<feature type="transmembrane region" description="Helical" evidence="5">
    <location>
        <begin position="6"/>
        <end position="30"/>
    </location>
</feature>
<evidence type="ECO:0000259" key="6">
    <source>
        <dbReference type="Pfam" id="PF08623"/>
    </source>
</evidence>
<feature type="compositionally biased region" description="Acidic residues" evidence="4">
    <location>
        <begin position="515"/>
        <end position="529"/>
    </location>
</feature>
<dbReference type="InterPro" id="IPR013932">
    <property type="entry name" value="TATA-bd_TIP120"/>
</dbReference>
<evidence type="ECO:0000256" key="4">
    <source>
        <dbReference type="SAM" id="MobiDB-lite"/>
    </source>
</evidence>
<feature type="region of interest" description="Disordered" evidence="4">
    <location>
        <begin position="502"/>
        <end position="553"/>
    </location>
</feature>
<evidence type="ECO:0000313" key="7">
    <source>
        <dbReference type="EMBL" id="ETO22841.1"/>
    </source>
</evidence>
<dbReference type="Proteomes" id="UP000023152">
    <property type="component" value="Unassembled WGS sequence"/>
</dbReference>
<name>X6N9Z3_RETFI</name>
<evidence type="ECO:0000256" key="3">
    <source>
        <dbReference type="ARBA" id="ARBA00022786"/>
    </source>
</evidence>
<dbReference type="GO" id="GO:0010265">
    <property type="term" value="P:SCF complex assembly"/>
    <property type="evidence" value="ECO:0007669"/>
    <property type="project" value="InterPro"/>
</dbReference>
<organism evidence="7 8">
    <name type="scientific">Reticulomyxa filosa</name>
    <dbReference type="NCBI Taxonomy" id="46433"/>
    <lineage>
        <taxon>Eukaryota</taxon>
        <taxon>Sar</taxon>
        <taxon>Rhizaria</taxon>
        <taxon>Retaria</taxon>
        <taxon>Foraminifera</taxon>
        <taxon>Monothalamids</taxon>
        <taxon>Reticulomyxidae</taxon>
        <taxon>Reticulomyxa</taxon>
    </lineage>
</organism>
<keyword evidence="5" id="KW-1133">Transmembrane helix</keyword>
<gene>
    <name evidence="7" type="ORF">RFI_14352</name>
</gene>
<accession>X6N9Z3</accession>
<keyword evidence="8" id="KW-1185">Reference proteome</keyword>
<keyword evidence="2" id="KW-0677">Repeat</keyword>
<dbReference type="InterPro" id="IPR016024">
    <property type="entry name" value="ARM-type_fold"/>
</dbReference>
<dbReference type="SUPFAM" id="SSF48371">
    <property type="entry name" value="ARM repeat"/>
    <property type="match status" value="1"/>
</dbReference>
<sequence length="1451" mass="163069">MLKQDRLVQALVSFLVLMSVYLGCVLIFVLKDASDYFGGDCIKHLALSTCHSSLQKKERVYQNETLVLLSFFIFVIARKCNRLNQKISTSIIALKHKAFDVEERITTYNVDNWSQKKELRVVKLKVFKKKKKNSNHYFWFTEITLEEMQTDAKNIRELLKKTQHHDKDERFMATSDLTAELEKVEGQLDASLQTPIRDAIMKQLDDPSNDVQAIACNCYNNKEIIYLLNLKKKKSLSAIVQKFSCEQVEEITDKLGMLLVEGRMELRDIYTIALQNIISSVPDDFGPQIFKKLVRRLIQGLKMQQHKGDTDEETQEYGRNHLNRLVACLDIMKDLVNRFGHVAAESHEEILSTVQPMLSQENQDIRKKVAVTLGSLVTVIDDKLFSNLLGSIINQIKKLKREDEKLFTYIQTIGVFSKNGGKRIAAYLNDVVPLLMSICTDEKMESDYSETSVDLRENCLQAFDTLIVQCPKDISDYTDQLLTMGLNLMKFDPLWSYEDEVEENKTSSKSKQEAGDDDGFGDGGDDGWGDDTGAGDGWGDDGGDAPELGAGDAGDTTWKIRRAALKMLASYIQTHKHQVLEHQLRLVDELLGQFREHDPTVKLELFNTFRELLLASIVAESGMMPSQLLSLDIPALARQKSEFHIISERVKDIIKHVVREMKRGNAEVRSGLLGIVRDLVVVRQAERSKRCDVLGEEGLSEFFPELIPQIVTCVSDSDAQLKNQGLHVLYLILKRHSESEGLKIVKEIKDVVISSILEEYSRVKAQGLMAAGRILECIRPLKSGVVNYDRAYDATAKKLFEVSFKQLDLKDVEQEVKKAALDTIAIAVAHFGDLLVNDCANILDILCSRLGNDVTRQTALHAFATIADSPLKIDLSKHVNKLIGESSSFLRKHQQSLKVDTAVTLRSLFRSSGAKVEPKMTQDLIVQCTEFIHDSDLYLCSLILELLSEILRIQPQSAKVMSEAAFPKTMEFLQSPLLQGHALTALKEFFQTFQITTHGKVIKYETLKSELLKTARPGLSRQSYIAVSQCLSTLTLQVDDKAQYEAVTELIAAIGNKEENHAQVALLCIGELGRKRDLSLHSDIEQKIFQGFFRESEAVKWAASFALGNVAVGNLSKFVPSLLKLIQQKEDRQYLLLNSLKEVISAHSHSHDSQNAILPYAETIVPLLLKNASSSDEGVRAMVAECLGNFAILERRIYSDIGKLLDDKDPATRSTMATSLKFALNKEHITLPPETVERFLNLLSDKDLGVKRSAFLTINTILHINHTLIYASFDSIVPIIYKATITDPSLIKEVDLGPFKHRVDDGLPLRKAAFQCMDTLLDNTASKIELGDFIAHLKNGATDESFDIQMLTYQILYKLAHSHGPSIISSLDELPDTLMKGIKAKLNEAKGPKDAERAKDVLRAACKALYALYTIPNAAKAKQYCSFYSRVEKTNVLIPIIAELKKEAQKR</sequence>
<evidence type="ECO:0000313" key="8">
    <source>
        <dbReference type="Proteomes" id="UP000023152"/>
    </source>
</evidence>
<evidence type="ECO:0000256" key="2">
    <source>
        <dbReference type="ARBA" id="ARBA00022737"/>
    </source>
</evidence>
<keyword evidence="3" id="KW-0833">Ubl conjugation pathway</keyword>
<feature type="domain" description="TATA-binding protein interacting (TIP20)" evidence="6">
    <location>
        <begin position="1268"/>
        <end position="1431"/>
    </location>
</feature>
<dbReference type="Pfam" id="PF25782">
    <property type="entry name" value="TPR_CAND1"/>
    <property type="match status" value="1"/>
</dbReference>
<comment type="similarity">
    <text evidence="1">Belongs to the CAND family.</text>
</comment>
<comment type="caution">
    <text evidence="7">The sequence shown here is derived from an EMBL/GenBank/DDBJ whole genome shotgun (WGS) entry which is preliminary data.</text>
</comment>
<protein>
    <recommendedName>
        <fullName evidence="6">TATA-binding protein interacting (TIP20) domain-containing protein</fullName>
    </recommendedName>
</protein>
<dbReference type="Pfam" id="PF08623">
    <property type="entry name" value="TIP120"/>
    <property type="match status" value="1"/>
</dbReference>
<dbReference type="InterPro" id="IPR039852">
    <property type="entry name" value="CAND1/CAND2"/>
</dbReference>
<proteinExistence type="inferred from homology"/>
<dbReference type="Gene3D" id="1.25.10.10">
    <property type="entry name" value="Leucine-rich Repeat Variant"/>
    <property type="match status" value="1"/>
</dbReference>
<dbReference type="InterPro" id="IPR011989">
    <property type="entry name" value="ARM-like"/>
</dbReference>
<dbReference type="EMBL" id="ASPP01010430">
    <property type="protein sequence ID" value="ETO22841.1"/>
    <property type="molecule type" value="Genomic_DNA"/>
</dbReference>
<dbReference type="OMA" id="AYIPHFQ"/>